<organism evidence="6 7">
    <name type="scientific">Saccoglossus kowalevskii</name>
    <name type="common">Acorn worm</name>
    <dbReference type="NCBI Taxonomy" id="10224"/>
    <lineage>
        <taxon>Eukaryota</taxon>
        <taxon>Metazoa</taxon>
        <taxon>Hemichordata</taxon>
        <taxon>Enteropneusta</taxon>
        <taxon>Harrimaniidae</taxon>
        <taxon>Saccoglossus</taxon>
    </lineage>
</organism>
<dbReference type="InterPro" id="IPR027417">
    <property type="entry name" value="P-loop_NTPase"/>
</dbReference>
<accession>A0ABM0GTG6</accession>
<dbReference type="Pfam" id="PF00271">
    <property type="entry name" value="Helicase_C"/>
    <property type="match status" value="1"/>
</dbReference>
<dbReference type="Gene3D" id="3.40.50.10810">
    <property type="entry name" value="Tandem AAA-ATPase domain"/>
    <property type="match status" value="1"/>
</dbReference>
<dbReference type="Proteomes" id="UP000694865">
    <property type="component" value="Unplaced"/>
</dbReference>
<dbReference type="GeneID" id="100375034"/>
<evidence type="ECO:0000313" key="6">
    <source>
        <dbReference type="Proteomes" id="UP000694865"/>
    </source>
</evidence>
<dbReference type="PROSITE" id="PS51192">
    <property type="entry name" value="HELICASE_ATP_BIND_1"/>
    <property type="match status" value="1"/>
</dbReference>
<dbReference type="PROSITE" id="PS50966">
    <property type="entry name" value="ZF_SWIM"/>
    <property type="match status" value="1"/>
</dbReference>
<dbReference type="InterPro" id="IPR022138">
    <property type="entry name" value="DUF3670"/>
</dbReference>
<dbReference type="PROSITE" id="PS51194">
    <property type="entry name" value="HELICASE_CTER"/>
    <property type="match status" value="1"/>
</dbReference>
<evidence type="ECO:0000256" key="2">
    <source>
        <dbReference type="PROSITE-ProRule" id="PRU00325"/>
    </source>
</evidence>
<dbReference type="Gene3D" id="3.40.50.300">
    <property type="entry name" value="P-loop containing nucleotide triphosphate hydrolases"/>
    <property type="match status" value="1"/>
</dbReference>
<name>A0ABM0GTG6_SACKO</name>
<protein>
    <submittedName>
        <fullName evidence="7">Uncharacterized protein LOC100375034</fullName>
    </submittedName>
</protein>
<evidence type="ECO:0000313" key="7">
    <source>
        <dbReference type="RefSeq" id="XP_002737002.1"/>
    </source>
</evidence>
<dbReference type="SUPFAM" id="SSF52540">
    <property type="entry name" value="P-loop containing nucleoside triphosphate hydrolases"/>
    <property type="match status" value="2"/>
</dbReference>
<dbReference type="InterPro" id="IPR049730">
    <property type="entry name" value="SNF2/RAD54-like_C"/>
</dbReference>
<gene>
    <name evidence="7" type="primary">LOC100375034</name>
</gene>
<dbReference type="SMART" id="SM00487">
    <property type="entry name" value="DEXDc"/>
    <property type="match status" value="1"/>
</dbReference>
<dbReference type="SMART" id="SM00490">
    <property type="entry name" value="HELICc"/>
    <property type="match status" value="1"/>
</dbReference>
<keyword evidence="6" id="KW-1185">Reference proteome</keyword>
<keyword evidence="2" id="KW-0479">Metal-binding</keyword>
<sequence length="1241" mass="141618">MVKNTYGKTAWGKAFLDAMGRIDMNARLGRGKSYANTGKVVKITINGSQVKAKVMGQMIYTVDVLYENFKQAKKNIVYSLIEQNPLLYGHIINGELPAELIGMIEEAKVNLFPQRWSDMKAKCSCPDFGNPCKHMAAVYFLITSEIDKNPFTLFTLHGMDLVKHFNIKVSETEPGYPLPIHPAKHVKDEIDETDGEFDHMNELKKCELLKIPSLSGFILDCLSSNPPFSSQLDYKEVMQEFYSFTAKKGREMLMRLSGAGSKEEGWLSELDLDDVHRVLSQSEFRLSLDDKFNSRSVWIHNELWDEDLNPNQLFQSMPFTTEMLQEDGLSQRWVKLDILIAIQLLFHISNDFGSSSYHYFFYASRVALQIMSGQAFVPDVLPLTTHGDEKIANFKIIWKPLFTCSTVEEQLNKLANLYPGKPCVNVGKKDLDGKSAGLHFMSVVFTRYVRDLGFMHKKLKNSPPKESLAFFHGNIFQVLSLAEKSIPKSIAKYFGVFDLMKTDFEVSVHVNQLAGNISIKQEYDDVDLGMSLIDEYQMGLWLKPKKVDRAESLPVRTYMKRYPNTRNQVLKFLSTLVPYLNQVERLMISDAVPMSSDDLESFILETIRIFTNLGVKVVLPKELMKVLKPRAVIHAESKDSLSGASHQSFFTLDQMLSYDWKIAIGDEVISVAEFQKMVQAGNKLVKFKDKYVSISPEEMRNILSSVQKQIPKMSALDLLKESLVVDSPFHLSSDVEGFLKRLIRVSDFPVPAELNATLRKYQVNGFKWMVSNLLNGFGVILADDMGLGKTIQTITTILHLKLTGQLVKPVLLVVPTSVMSNWEREVKRFAPCLTVEKYYGTGRALPIDSMDGYDSTEPVRKRRKTSSNGSDIIMTTYQLLWRDVEVLQKMKFGMIVIDEAQHIKNFKSQTSKCLKKIKSPMRVALSGTPVENKLSELWSVFDFAIPKYLGTIKDFSDNLAKPIEIERDPEKLCILKSITAPFLMRRLKTDKNIIKDLPDKVIDNKYVSLSTEQAALYESLVREMMQKIIECKEKGQRNKYIFKILTHLKQICNHPANYLDSKPSIVEHSGKMKMLVELLEPILQQGEKVLIFSQYVRMISLMAKMLEHHFHIKPLTLEGSMSQIKRDKVIHAFKTEPHQQVFIISLKAGGTGLNLTEANHVIHYDLWYNPAVENQATDRAYRIGQSKSVFVYRMITEKTFEERIDEMIVKKKDLSDLSVNVGEQWIGSMSNDDLRALFSRG</sequence>
<dbReference type="Pfam" id="PF00176">
    <property type="entry name" value="SNF2-rel_dom"/>
    <property type="match status" value="1"/>
</dbReference>
<dbReference type="RefSeq" id="XP_002737002.1">
    <property type="nucleotide sequence ID" value="XM_002736956.2"/>
</dbReference>
<proteinExistence type="predicted"/>
<keyword evidence="1" id="KW-0378">Hydrolase</keyword>
<dbReference type="InterPro" id="IPR014001">
    <property type="entry name" value="Helicase_ATP-bd"/>
</dbReference>
<keyword evidence="2" id="KW-0862">Zinc</keyword>
<dbReference type="InterPro" id="IPR007527">
    <property type="entry name" value="Znf_SWIM"/>
</dbReference>
<dbReference type="InterPro" id="IPR000330">
    <property type="entry name" value="SNF2_N"/>
</dbReference>
<feature type="domain" description="SWIM-type" evidence="3">
    <location>
        <begin position="107"/>
        <end position="143"/>
    </location>
</feature>
<dbReference type="Pfam" id="PF04434">
    <property type="entry name" value="SWIM"/>
    <property type="match status" value="1"/>
</dbReference>
<reference evidence="7" key="1">
    <citation type="submission" date="2025-08" db="UniProtKB">
        <authorList>
            <consortium name="RefSeq"/>
        </authorList>
    </citation>
    <scope>IDENTIFICATION</scope>
    <source>
        <tissue evidence="7">Testes</tissue>
    </source>
</reference>
<dbReference type="Pfam" id="PF12419">
    <property type="entry name" value="DUF3670"/>
    <property type="match status" value="1"/>
</dbReference>
<keyword evidence="2" id="KW-0863">Zinc-finger</keyword>
<feature type="domain" description="Helicase C-terminal" evidence="5">
    <location>
        <begin position="1074"/>
        <end position="1223"/>
    </location>
</feature>
<dbReference type="InterPro" id="IPR001650">
    <property type="entry name" value="Helicase_C-like"/>
</dbReference>
<evidence type="ECO:0000256" key="1">
    <source>
        <dbReference type="ARBA" id="ARBA00022801"/>
    </source>
</evidence>
<dbReference type="InterPro" id="IPR038718">
    <property type="entry name" value="SNF2-like_sf"/>
</dbReference>
<evidence type="ECO:0000259" key="5">
    <source>
        <dbReference type="PROSITE" id="PS51194"/>
    </source>
</evidence>
<evidence type="ECO:0000259" key="3">
    <source>
        <dbReference type="PROSITE" id="PS50966"/>
    </source>
</evidence>
<dbReference type="CDD" id="cd18793">
    <property type="entry name" value="SF2_C_SNF"/>
    <property type="match status" value="1"/>
</dbReference>
<evidence type="ECO:0000259" key="4">
    <source>
        <dbReference type="PROSITE" id="PS51192"/>
    </source>
</evidence>
<feature type="domain" description="Helicase ATP-binding" evidence="4">
    <location>
        <begin position="770"/>
        <end position="947"/>
    </location>
</feature>
<dbReference type="PANTHER" id="PTHR10799">
    <property type="entry name" value="SNF2/RAD54 HELICASE FAMILY"/>
    <property type="match status" value="1"/>
</dbReference>